<feature type="compositionally biased region" description="Polar residues" evidence="1">
    <location>
        <begin position="194"/>
        <end position="203"/>
    </location>
</feature>
<sequence>MDRLSHTRRPAPAQSQAANLKQSQKKTLEAQGREQFTQRVLRQLVDSSFPSSIARAAPSPTPEARNPAFGFGSDFTDLELNDKRPMRRRVITRPSNISPPSAPSPAEQTGSKSTTDKPAIPVSGSEYDYRDRVRTDERPTVKHHDFSTTRGGGLKRRRTFNDASLQVGDVQTDEHVDKKRRDDTATLPGAAAQPQPQVFNTVRPTPFYGIPSARRPPSPAPATPEPPVQPRTITHTFELSSKEESLAPPTLPAGPPSATPAKVAYYNTFKYSPFFMTNPVPPSSSGAPADPSRASRPQSLNASIFAQQKELSPTLRHSPKKGPPPSQPPGLSGGSMFREPSSQARAVSDPLARAPLQVPKTAAIVRGPSKKQPIVVDHATDEIKSEKEPPTTSQPTFIDLTIDESDTDSAPSSPLPIFAQLRAQCREDLEDHVPRFATAETDVSTAEECDRSRVAPETFEKPIIVIPRLRPPLAAASQSSATTRTPLPSSSAASRTTTQTSQDVPVVLSGPSSSPPVFSRSSSRPRRTMPQTTAPNSSGRTVSASIQARALPAMAQRSAALRASSPPPLPRPHRPASPRSSTHPRPRSQVQEAAPQPLPCEPGEQSSSNYVDPTLDEDEAESASKPVSPSVANRHKRCGEELDDGPGVTKKFKAEDMTSTVAPVPAHRAHSPVASPTMAMDAAPASSSRSSLSATRESVAPAEATRVALPSPSTPEALPASPPPSVALESDRRPATSIFQRRVPPLPPVHDQVPSPGVTRALSGDASIPMPAAAESRSRASRRLTPVAHGVPRDVTHPPRVIAEHGKRTHSAEQLAPESDSESDGEDEEPFDPFKVVMAAMFIPHCGSPRQAAYILRDLFTQFPTAELWSRNFNHKHLNPYNQELQLDDGARVQFKTDLMKLAKEWQRSPPTGKRYKTTCVDQYPASPISHLPVNRTVIDYYRTFCIPGEWRRVSPLRDQPDLVSYIKWRFVKEGHDFSPNKTLRLLPAGKVPAEQLLKLSGKAGAVVAAVRANPFL</sequence>
<accession>A0A166B2S8</accession>
<feature type="compositionally biased region" description="Polar residues" evidence="1">
    <location>
        <begin position="300"/>
        <end position="311"/>
    </location>
</feature>
<feature type="compositionally biased region" description="Acidic residues" evidence="1">
    <location>
        <begin position="819"/>
        <end position="830"/>
    </location>
</feature>
<feature type="compositionally biased region" description="Basic and acidic residues" evidence="1">
    <location>
        <begin position="172"/>
        <end position="184"/>
    </location>
</feature>
<feature type="region of interest" description="Disordered" evidence="1">
    <location>
        <begin position="51"/>
        <end position="125"/>
    </location>
</feature>
<organism evidence="2 3">
    <name type="scientific">Exidia glandulosa HHB12029</name>
    <dbReference type="NCBI Taxonomy" id="1314781"/>
    <lineage>
        <taxon>Eukaryota</taxon>
        <taxon>Fungi</taxon>
        <taxon>Dikarya</taxon>
        <taxon>Basidiomycota</taxon>
        <taxon>Agaricomycotina</taxon>
        <taxon>Agaricomycetes</taxon>
        <taxon>Auriculariales</taxon>
        <taxon>Exidiaceae</taxon>
        <taxon>Exidia</taxon>
    </lineage>
</organism>
<feature type="compositionally biased region" description="Basic residues" evidence="1">
    <location>
        <begin position="571"/>
        <end position="586"/>
    </location>
</feature>
<dbReference type="AlphaFoldDB" id="A0A166B2S8"/>
<feature type="compositionally biased region" description="Pro residues" evidence="1">
    <location>
        <begin position="249"/>
        <end position="258"/>
    </location>
</feature>
<feature type="region of interest" description="Disordered" evidence="1">
    <location>
        <begin position="436"/>
        <end position="458"/>
    </location>
</feature>
<dbReference type="Proteomes" id="UP000077266">
    <property type="component" value="Unassembled WGS sequence"/>
</dbReference>
<gene>
    <name evidence="2" type="ORF">EXIGLDRAFT_764520</name>
</gene>
<evidence type="ECO:0000313" key="2">
    <source>
        <dbReference type="EMBL" id="KZV97399.1"/>
    </source>
</evidence>
<feature type="compositionally biased region" description="Basic and acidic residues" evidence="1">
    <location>
        <begin position="448"/>
        <end position="458"/>
    </location>
</feature>
<keyword evidence="3" id="KW-1185">Reference proteome</keyword>
<proteinExistence type="predicted"/>
<feature type="region of interest" description="Disordered" evidence="1">
    <location>
        <begin position="475"/>
        <end position="830"/>
    </location>
</feature>
<feature type="compositionally biased region" description="Polar residues" evidence="1">
    <location>
        <begin position="529"/>
        <end position="546"/>
    </location>
</feature>
<dbReference type="EMBL" id="KV425931">
    <property type="protein sequence ID" value="KZV97399.1"/>
    <property type="molecule type" value="Genomic_DNA"/>
</dbReference>
<evidence type="ECO:0000256" key="1">
    <source>
        <dbReference type="SAM" id="MobiDB-lite"/>
    </source>
</evidence>
<protein>
    <submittedName>
        <fullName evidence="2">Uncharacterized protein</fullName>
    </submittedName>
</protein>
<feature type="compositionally biased region" description="Low complexity" evidence="1">
    <location>
        <begin position="475"/>
        <end position="522"/>
    </location>
</feature>
<evidence type="ECO:0000313" key="3">
    <source>
        <dbReference type="Proteomes" id="UP000077266"/>
    </source>
</evidence>
<feature type="compositionally biased region" description="Polar residues" evidence="1">
    <location>
        <begin position="13"/>
        <end position="22"/>
    </location>
</feature>
<dbReference type="Gene3D" id="1.10.340.30">
    <property type="entry name" value="Hypothetical protein, domain 2"/>
    <property type="match status" value="1"/>
</dbReference>
<feature type="region of interest" description="Disordered" evidence="1">
    <location>
        <begin position="141"/>
        <end position="261"/>
    </location>
</feature>
<feature type="region of interest" description="Disordered" evidence="1">
    <location>
        <begin position="276"/>
        <end position="375"/>
    </location>
</feature>
<reference evidence="2 3" key="1">
    <citation type="journal article" date="2016" name="Mol. Biol. Evol.">
        <title>Comparative Genomics of Early-Diverging Mushroom-Forming Fungi Provides Insights into the Origins of Lignocellulose Decay Capabilities.</title>
        <authorList>
            <person name="Nagy L.G."/>
            <person name="Riley R."/>
            <person name="Tritt A."/>
            <person name="Adam C."/>
            <person name="Daum C."/>
            <person name="Floudas D."/>
            <person name="Sun H."/>
            <person name="Yadav J.S."/>
            <person name="Pangilinan J."/>
            <person name="Larsson K.H."/>
            <person name="Matsuura K."/>
            <person name="Barry K."/>
            <person name="Labutti K."/>
            <person name="Kuo R."/>
            <person name="Ohm R.A."/>
            <person name="Bhattacharya S.S."/>
            <person name="Shirouzu T."/>
            <person name="Yoshinaga Y."/>
            <person name="Martin F.M."/>
            <person name="Grigoriev I.V."/>
            <person name="Hibbett D.S."/>
        </authorList>
    </citation>
    <scope>NUCLEOTIDE SEQUENCE [LARGE SCALE GENOMIC DNA]</scope>
    <source>
        <strain evidence="2 3">HHB12029</strain>
    </source>
</reference>
<feature type="compositionally biased region" description="Basic and acidic residues" evidence="1">
    <location>
        <begin position="791"/>
        <end position="806"/>
    </location>
</feature>
<feature type="compositionally biased region" description="Pro residues" evidence="1">
    <location>
        <begin position="214"/>
        <end position="229"/>
    </location>
</feature>
<name>A0A166B2S8_EXIGL</name>
<feature type="region of interest" description="Disordered" evidence="1">
    <location>
        <begin position="1"/>
        <end position="35"/>
    </location>
</feature>
<feature type="compositionally biased region" description="Low complexity" evidence="1">
    <location>
        <begin position="674"/>
        <end position="698"/>
    </location>
</feature>
<feature type="compositionally biased region" description="Low complexity" evidence="1">
    <location>
        <begin position="283"/>
        <end position="299"/>
    </location>
</feature>
<feature type="compositionally biased region" description="Low complexity" evidence="1">
    <location>
        <begin position="708"/>
        <end position="719"/>
    </location>
</feature>
<dbReference type="InParanoid" id="A0A166B2S8"/>